<dbReference type="Proteomes" id="UP000314616">
    <property type="component" value="Chromosome"/>
</dbReference>
<dbReference type="SMART" id="SM00871">
    <property type="entry name" value="AraC_E_bind"/>
    <property type="match status" value="1"/>
</dbReference>
<evidence type="ECO:0000259" key="1">
    <source>
        <dbReference type="SMART" id="SM00871"/>
    </source>
</evidence>
<dbReference type="Pfam" id="PF06445">
    <property type="entry name" value="GyrI-like"/>
    <property type="match status" value="1"/>
</dbReference>
<dbReference type="EMBL" id="CP040915">
    <property type="protein sequence ID" value="QDC23270.1"/>
    <property type="molecule type" value="Genomic_DNA"/>
</dbReference>
<accession>A0A5B8BZW8</accession>
<sequence>MSEMDIHLIDVQEQPVAGVRQRVRMDEITTVFDTAFPKVLGAIQQAGGVPAGAPYARYFGMPSDTVDVEVGFPVTEPFAASGDVIGSTLPAARAAEAVHTGSYDKLPETYKVLEAWIVEHNLQVLDESWEIYEAGPDSDPDPATWRTRVVFPVSGPQVERS</sequence>
<dbReference type="Gene3D" id="3.20.80.10">
    <property type="entry name" value="Regulatory factor, effector binding domain"/>
    <property type="match status" value="1"/>
</dbReference>
<dbReference type="SUPFAM" id="SSF55136">
    <property type="entry name" value="Probable bacterial effector-binding domain"/>
    <property type="match status" value="1"/>
</dbReference>
<dbReference type="InterPro" id="IPR011256">
    <property type="entry name" value="Reg_factor_effector_dom_sf"/>
</dbReference>
<reference evidence="2 3" key="1">
    <citation type="submission" date="2019-05" db="EMBL/GenBank/DDBJ databases">
        <title>Georgenia *** sp. nov., and Georgenia *** sp. nov., isolated from the intestinal contents of plateau pika (Ochotona curzoniae) in the Qinghai-Tibet plateau of China.</title>
        <authorList>
            <person name="Tian Z."/>
        </authorList>
    </citation>
    <scope>NUCLEOTIDE SEQUENCE [LARGE SCALE GENOMIC DNA]</scope>
    <source>
        <strain evidence="2 3">Z443</strain>
    </source>
</reference>
<organism evidence="2 3">
    <name type="scientific">Georgenia yuyongxinii</name>
    <dbReference type="NCBI Taxonomy" id="2589797"/>
    <lineage>
        <taxon>Bacteria</taxon>
        <taxon>Bacillati</taxon>
        <taxon>Actinomycetota</taxon>
        <taxon>Actinomycetes</taxon>
        <taxon>Micrococcales</taxon>
        <taxon>Bogoriellaceae</taxon>
        <taxon>Georgenia</taxon>
    </lineage>
</organism>
<name>A0A5B8BZW8_9MICO</name>
<dbReference type="KEGG" id="gyu:FE374_00245"/>
<evidence type="ECO:0000313" key="3">
    <source>
        <dbReference type="Proteomes" id="UP000314616"/>
    </source>
</evidence>
<gene>
    <name evidence="2" type="ORF">FE374_00245</name>
</gene>
<dbReference type="InterPro" id="IPR029442">
    <property type="entry name" value="GyrI-like"/>
</dbReference>
<feature type="domain" description="AraC effector-binding" evidence="1">
    <location>
        <begin position="4"/>
        <end position="154"/>
    </location>
</feature>
<evidence type="ECO:0000313" key="2">
    <source>
        <dbReference type="EMBL" id="QDC23270.1"/>
    </source>
</evidence>
<dbReference type="OrthoDB" id="795001at2"/>
<proteinExistence type="predicted"/>
<protein>
    <submittedName>
        <fullName evidence="2">GyrI-like domain-containing protein</fullName>
    </submittedName>
</protein>
<dbReference type="InterPro" id="IPR010499">
    <property type="entry name" value="AraC_E-bd"/>
</dbReference>
<dbReference type="AlphaFoldDB" id="A0A5B8BZW8"/>